<accession>A0A2A6FLE3</accession>
<dbReference type="Pfam" id="PF00668">
    <property type="entry name" value="Condensation"/>
    <property type="match status" value="1"/>
</dbReference>
<dbReference type="GO" id="GO:0003824">
    <property type="term" value="F:catalytic activity"/>
    <property type="evidence" value="ECO:0007669"/>
    <property type="project" value="InterPro"/>
</dbReference>
<sequence>MNHVTRPLSHGQMGLWIHNQKRPTGSGYNLPVELHRKVAFDIEVLRRGLQALIDRHEMLRTTFHQEGEQVVQRIHEAALLSFEVVRLQGLEEADFYHSIAAEARSPFDLEHGPLFRAHLFMRSAREEVLLLNFHHIVSDS</sequence>
<dbReference type="InterPro" id="IPR001242">
    <property type="entry name" value="Condensation_dom"/>
</dbReference>
<proteinExistence type="predicted"/>
<name>A0A2A6FLE3_9HYPH</name>
<evidence type="ECO:0000313" key="3">
    <source>
        <dbReference type="Proteomes" id="UP000219182"/>
    </source>
</evidence>
<comment type="caution">
    <text evidence="2">The sequence shown here is derived from an EMBL/GenBank/DDBJ whole genome shotgun (WGS) entry which is preliminary data.</text>
</comment>
<keyword evidence="3" id="KW-1185">Reference proteome</keyword>
<dbReference type="Gene3D" id="3.30.559.10">
    <property type="entry name" value="Chloramphenicol acetyltransferase-like domain"/>
    <property type="match status" value="1"/>
</dbReference>
<dbReference type="AlphaFoldDB" id="A0A2A6FLE3"/>
<feature type="domain" description="Condensation" evidence="1">
    <location>
        <begin position="6"/>
        <end position="139"/>
    </location>
</feature>
<protein>
    <recommendedName>
        <fullName evidence="1">Condensation domain-containing protein</fullName>
    </recommendedName>
</protein>
<organism evidence="2 3">
    <name type="scientific">Mesorhizobium sanjuanii</name>
    <dbReference type="NCBI Taxonomy" id="2037900"/>
    <lineage>
        <taxon>Bacteria</taxon>
        <taxon>Pseudomonadati</taxon>
        <taxon>Pseudomonadota</taxon>
        <taxon>Alphaproteobacteria</taxon>
        <taxon>Hyphomicrobiales</taxon>
        <taxon>Phyllobacteriaceae</taxon>
        <taxon>Mesorhizobium</taxon>
    </lineage>
</organism>
<dbReference type="Proteomes" id="UP000219182">
    <property type="component" value="Unassembled WGS sequence"/>
</dbReference>
<dbReference type="GO" id="GO:0043041">
    <property type="term" value="P:amino acid activation for nonribosomal peptide biosynthetic process"/>
    <property type="evidence" value="ECO:0007669"/>
    <property type="project" value="TreeGrafter"/>
</dbReference>
<evidence type="ECO:0000313" key="2">
    <source>
        <dbReference type="EMBL" id="PDQ22555.1"/>
    </source>
</evidence>
<dbReference type="GO" id="GO:0005737">
    <property type="term" value="C:cytoplasm"/>
    <property type="evidence" value="ECO:0007669"/>
    <property type="project" value="TreeGrafter"/>
</dbReference>
<evidence type="ECO:0000259" key="1">
    <source>
        <dbReference type="Pfam" id="PF00668"/>
    </source>
</evidence>
<gene>
    <name evidence="2" type="ORF">CN311_02920</name>
</gene>
<dbReference type="PANTHER" id="PTHR45527:SF1">
    <property type="entry name" value="FATTY ACID SYNTHASE"/>
    <property type="match status" value="1"/>
</dbReference>
<dbReference type="SUPFAM" id="SSF52777">
    <property type="entry name" value="CoA-dependent acyltransferases"/>
    <property type="match status" value="1"/>
</dbReference>
<dbReference type="InterPro" id="IPR023213">
    <property type="entry name" value="CAT-like_dom_sf"/>
</dbReference>
<dbReference type="GO" id="GO:0044550">
    <property type="term" value="P:secondary metabolite biosynthetic process"/>
    <property type="evidence" value="ECO:0007669"/>
    <property type="project" value="TreeGrafter"/>
</dbReference>
<dbReference type="EMBL" id="NWQG01000013">
    <property type="protein sequence ID" value="PDQ22555.1"/>
    <property type="molecule type" value="Genomic_DNA"/>
</dbReference>
<dbReference type="PANTHER" id="PTHR45527">
    <property type="entry name" value="NONRIBOSOMAL PEPTIDE SYNTHETASE"/>
    <property type="match status" value="1"/>
</dbReference>
<reference evidence="2 3" key="1">
    <citation type="submission" date="2017-09" db="EMBL/GenBank/DDBJ databases">
        <title>Mesorhizobum sanjuanii sp. nov. isolated from nodules of Lotus tenuis in saline-alkaline lowlands of Flooding Pampa.</title>
        <authorList>
            <person name="Sannazzaro A.I."/>
            <person name="Torres Tejerizo G.A."/>
            <person name="Fontana F."/>
            <person name="Cumpa Velazquez L.M."/>
            <person name="Hansen L."/>
            <person name="Pistorio M."/>
            <person name="Estrella M.J."/>
        </authorList>
    </citation>
    <scope>NUCLEOTIDE SEQUENCE [LARGE SCALE GENOMIC DNA]</scope>
    <source>
        <strain evidence="2 3">BSA136</strain>
    </source>
</reference>
<dbReference type="GO" id="GO:0031177">
    <property type="term" value="F:phosphopantetheine binding"/>
    <property type="evidence" value="ECO:0007669"/>
    <property type="project" value="TreeGrafter"/>
</dbReference>